<comment type="caution">
    <text evidence="1">The sequence shown here is derived from an EMBL/GenBank/DDBJ whole genome shotgun (WGS) entry which is preliminary data.</text>
</comment>
<dbReference type="Gene3D" id="3.30.110.170">
    <property type="entry name" value="Protein of unknown function (DUF541), domain 1"/>
    <property type="match status" value="1"/>
</dbReference>
<gene>
    <name evidence="1" type="ORF">FHX40_1295</name>
</gene>
<dbReference type="OrthoDB" id="3689574at2"/>
<evidence type="ECO:0000313" key="2">
    <source>
        <dbReference type="Proteomes" id="UP000319213"/>
    </source>
</evidence>
<accession>A0A543IVK7</accession>
<dbReference type="Pfam" id="PF04402">
    <property type="entry name" value="SIMPL"/>
    <property type="match status" value="1"/>
</dbReference>
<dbReference type="RefSeq" id="WP_142258761.1">
    <property type="nucleotide sequence ID" value="NZ_BMPV01000003.1"/>
</dbReference>
<dbReference type="GO" id="GO:0006974">
    <property type="term" value="P:DNA damage response"/>
    <property type="evidence" value="ECO:0007669"/>
    <property type="project" value="TreeGrafter"/>
</dbReference>
<sequence>MAERAEPLVRVRGEATLEVEPEIARLTVVVRAQDKNRRRTLERLTERQRSCRRLIDRYEEAVEDVGTSAVVITPELREGRAERVRAYHGAVRLRVTVRDFTVLGELVSRLADEEPVTVEGPSWELRPGSDAYRRAAEQAVQAALARARTYAGALGAEITGLVEIADTGLSHDTIHPPPVPFAFTAAVPGAAPESAPPPLDLEPHPIQVHASVEATFTLAPPQAL</sequence>
<dbReference type="Gene3D" id="3.30.70.2970">
    <property type="entry name" value="Protein of unknown function (DUF541), domain 2"/>
    <property type="match status" value="1"/>
</dbReference>
<dbReference type="AlphaFoldDB" id="A0A543IVK7"/>
<proteinExistence type="predicted"/>
<protein>
    <recommendedName>
        <fullName evidence="3">DUF541 domain-containing protein</fullName>
    </recommendedName>
</protein>
<dbReference type="PANTHER" id="PTHR34387">
    <property type="entry name" value="SLR1258 PROTEIN"/>
    <property type="match status" value="1"/>
</dbReference>
<dbReference type="EMBL" id="VFPQ01000001">
    <property type="protein sequence ID" value="TQM74615.1"/>
    <property type="molecule type" value="Genomic_DNA"/>
</dbReference>
<name>A0A543IVK7_9ACTN</name>
<dbReference type="InterPro" id="IPR007497">
    <property type="entry name" value="SIMPL/DUF541"/>
</dbReference>
<dbReference type="Proteomes" id="UP000319213">
    <property type="component" value="Unassembled WGS sequence"/>
</dbReference>
<keyword evidence="2" id="KW-1185">Reference proteome</keyword>
<evidence type="ECO:0000313" key="1">
    <source>
        <dbReference type="EMBL" id="TQM74615.1"/>
    </source>
</evidence>
<reference evidence="1 2" key="1">
    <citation type="submission" date="2019-06" db="EMBL/GenBank/DDBJ databases">
        <title>Sequencing the genomes of 1000 actinobacteria strains.</title>
        <authorList>
            <person name="Klenk H.-P."/>
        </authorList>
    </citation>
    <scope>NUCLEOTIDE SEQUENCE [LARGE SCALE GENOMIC DNA]</scope>
    <source>
        <strain evidence="1 2">DSM 43186</strain>
    </source>
</reference>
<organism evidence="1 2">
    <name type="scientific">Thermopolyspora flexuosa</name>
    <dbReference type="NCBI Taxonomy" id="103836"/>
    <lineage>
        <taxon>Bacteria</taxon>
        <taxon>Bacillati</taxon>
        <taxon>Actinomycetota</taxon>
        <taxon>Actinomycetes</taxon>
        <taxon>Streptosporangiales</taxon>
        <taxon>Streptosporangiaceae</taxon>
        <taxon>Thermopolyspora</taxon>
    </lineage>
</organism>
<dbReference type="InterPro" id="IPR052022">
    <property type="entry name" value="26kDa_periplasmic_antigen"/>
</dbReference>
<evidence type="ECO:0008006" key="3">
    <source>
        <dbReference type="Google" id="ProtNLM"/>
    </source>
</evidence>
<dbReference type="PANTHER" id="PTHR34387:SF2">
    <property type="entry name" value="SLR1258 PROTEIN"/>
    <property type="match status" value="1"/>
</dbReference>